<dbReference type="Gene3D" id="1.10.1040.10">
    <property type="entry name" value="N-(1-d-carboxylethyl)-l-norvaline Dehydrogenase, domain 2"/>
    <property type="match status" value="1"/>
</dbReference>
<dbReference type="InterPro" id="IPR002204">
    <property type="entry name" value="3-OH-isobutyrate_DH-rel_CS"/>
</dbReference>
<dbReference type="Proteomes" id="UP001225356">
    <property type="component" value="Unassembled WGS sequence"/>
</dbReference>
<dbReference type="InterPro" id="IPR051265">
    <property type="entry name" value="HIBADH-related_NP60_sf"/>
</dbReference>
<feature type="domain" description="6-phosphogluconate dehydrogenase NADP-binding" evidence="4">
    <location>
        <begin position="3"/>
        <end position="163"/>
    </location>
</feature>
<evidence type="ECO:0000256" key="2">
    <source>
        <dbReference type="ARBA" id="ARBA00023002"/>
    </source>
</evidence>
<dbReference type="PIRSF" id="PIRSF000103">
    <property type="entry name" value="HIBADH"/>
    <property type="match status" value="1"/>
</dbReference>
<reference evidence="6 7" key="1">
    <citation type="submission" date="2023-07" db="EMBL/GenBank/DDBJ databases">
        <title>Sequencing the genomes of 1000 actinobacteria strains.</title>
        <authorList>
            <person name="Klenk H.-P."/>
        </authorList>
    </citation>
    <scope>NUCLEOTIDE SEQUENCE [LARGE SCALE GENOMIC DNA]</scope>
    <source>
        <strain evidence="6 7">DSM 46740</strain>
    </source>
</reference>
<dbReference type="RefSeq" id="WP_307556945.1">
    <property type="nucleotide sequence ID" value="NZ_JAUSQU010000001.1"/>
</dbReference>
<evidence type="ECO:0000256" key="3">
    <source>
        <dbReference type="ARBA" id="ARBA00023027"/>
    </source>
</evidence>
<dbReference type="InterPro" id="IPR036291">
    <property type="entry name" value="NAD(P)-bd_dom_sf"/>
</dbReference>
<evidence type="ECO:0000313" key="6">
    <source>
        <dbReference type="EMBL" id="MDP9843025.1"/>
    </source>
</evidence>
<accession>A0ABT9Q8E8</accession>
<sequence length="294" mass="30754">MTKIAFLGLGRMGLPMATNLAADGYELTVWNRSPAKARDFAARHRARAAATPYDAVSGADVVITMLADDRAVLDAYTGEGGALDAMSEGMLAVDMGTMSPDTIGRLHSLLGDRGVDFVDAPVSGSVAAAAGRSLTIMAAGDADAVRRGREVLSSLGDPVLHLGESGRGSAMKLVVNTIVHSLNQAVSEALVLAERAGIERATAYSVFVNSAVSAPFVQYRREAFERPGEVPVAFRLELAAKDLRLALELADKVGADLPQARVNREVLGAAMAAGFGDEDESAVARYLRSGTPQP</sequence>
<dbReference type="Pfam" id="PF03446">
    <property type="entry name" value="NAD_binding_2"/>
    <property type="match status" value="1"/>
</dbReference>
<dbReference type="PANTHER" id="PTHR43580:SF2">
    <property type="entry name" value="CYTOKINE-LIKE NUCLEAR FACTOR N-PAC"/>
    <property type="match status" value="1"/>
</dbReference>
<keyword evidence="3" id="KW-0520">NAD</keyword>
<dbReference type="InterPro" id="IPR013328">
    <property type="entry name" value="6PGD_dom2"/>
</dbReference>
<comment type="caution">
    <text evidence="6">The sequence shown here is derived from an EMBL/GenBank/DDBJ whole genome shotgun (WGS) entry which is preliminary data.</text>
</comment>
<protein>
    <submittedName>
        <fullName evidence="6">3-hydroxyisobutyrate dehydrogenase-like beta-hydroxyacid dehydrogenase</fullName>
    </submittedName>
</protein>
<dbReference type="SUPFAM" id="SSF48179">
    <property type="entry name" value="6-phosphogluconate dehydrogenase C-terminal domain-like"/>
    <property type="match status" value="1"/>
</dbReference>
<dbReference type="InterPro" id="IPR015815">
    <property type="entry name" value="HIBADH-related"/>
</dbReference>
<evidence type="ECO:0000256" key="1">
    <source>
        <dbReference type="ARBA" id="ARBA00009080"/>
    </source>
</evidence>
<comment type="similarity">
    <text evidence="1">Belongs to the HIBADH-related family.</text>
</comment>
<dbReference type="Pfam" id="PF14833">
    <property type="entry name" value="NAD_binding_11"/>
    <property type="match status" value="1"/>
</dbReference>
<evidence type="ECO:0000259" key="4">
    <source>
        <dbReference type="Pfam" id="PF03446"/>
    </source>
</evidence>
<dbReference type="EMBL" id="JAUSQU010000001">
    <property type="protein sequence ID" value="MDP9843025.1"/>
    <property type="molecule type" value="Genomic_DNA"/>
</dbReference>
<feature type="domain" description="3-hydroxyisobutyrate dehydrogenase-like NAD-binding" evidence="5">
    <location>
        <begin position="166"/>
        <end position="287"/>
    </location>
</feature>
<dbReference type="InterPro" id="IPR008927">
    <property type="entry name" value="6-PGluconate_DH-like_C_sf"/>
</dbReference>
<keyword evidence="7" id="KW-1185">Reference proteome</keyword>
<evidence type="ECO:0000313" key="7">
    <source>
        <dbReference type="Proteomes" id="UP001225356"/>
    </source>
</evidence>
<dbReference type="PANTHER" id="PTHR43580">
    <property type="entry name" value="OXIDOREDUCTASE GLYR1-RELATED"/>
    <property type="match status" value="1"/>
</dbReference>
<dbReference type="SUPFAM" id="SSF51735">
    <property type="entry name" value="NAD(P)-binding Rossmann-fold domains"/>
    <property type="match status" value="1"/>
</dbReference>
<gene>
    <name evidence="6" type="ORF">J2853_002236</name>
</gene>
<dbReference type="PROSITE" id="PS00895">
    <property type="entry name" value="3_HYDROXYISOBUT_DH"/>
    <property type="match status" value="1"/>
</dbReference>
<dbReference type="InterPro" id="IPR006115">
    <property type="entry name" value="6PGDH_NADP-bd"/>
</dbReference>
<name>A0ABT9Q8E8_9ACTN</name>
<evidence type="ECO:0000259" key="5">
    <source>
        <dbReference type="Pfam" id="PF14833"/>
    </source>
</evidence>
<organism evidence="6 7">
    <name type="scientific">Streptosporangium lutulentum</name>
    <dbReference type="NCBI Taxonomy" id="1461250"/>
    <lineage>
        <taxon>Bacteria</taxon>
        <taxon>Bacillati</taxon>
        <taxon>Actinomycetota</taxon>
        <taxon>Actinomycetes</taxon>
        <taxon>Streptosporangiales</taxon>
        <taxon>Streptosporangiaceae</taxon>
        <taxon>Streptosporangium</taxon>
    </lineage>
</organism>
<proteinExistence type="inferred from homology"/>
<keyword evidence="2" id="KW-0560">Oxidoreductase</keyword>
<dbReference type="InterPro" id="IPR029154">
    <property type="entry name" value="HIBADH-like_NADP-bd"/>
</dbReference>
<dbReference type="Gene3D" id="3.40.50.720">
    <property type="entry name" value="NAD(P)-binding Rossmann-like Domain"/>
    <property type="match status" value="1"/>
</dbReference>